<name>A0A210R1S7_MIZYE</name>
<sequence>MQAPCTNSEAVKRCMSFPDKPLSSQMRYIEPRPPYAAGNNVVKRDRPYSDVYSNSMYDPVDRGGKTPPFPPYDPLNDPHLSEYFDRRFGLIQAAAAKRGWGSRPSSASSYMTGGSKRFKTGSGKSSGNETALYKVAVTTGDLKNASTDAKVFVTLKGLKGKIPKTRLTKKAGSVKSNKDVAFRFSRDSTHIFKIRGQNVGNLKSVVIEHNGTKKEDAWFLREIEVVHVKSKKSWVFVCNQWLSLVHGDQQTQRELFPRMSPNTTYEIVTVTGDKMNGATNANVYLTIYGRTGATEKIPLKNNTGKTFERGSSDIFKIKTKCVGPMRKVRIEHDNTGIGAGWYLERIVVSDLKHQQWKYFFPCGQWLARDEGDGAISRDLIGSKDPFGIRKDNKYKITVYTGDGRGSGTDANVYITLFGETGDSGEKRLDTTSNNFRRGKSDEFMLKSPCLGRLERVRIGHDNSGFGPGWFLDKVIIDDTDNNIVYEFPCNRWLATDEDDGMTSRDLIVNVGPMNIAPGFPFVITVTTGDKSNAGTDARVFVVMNGPQGKTSGKVWLETGKFEKGTTDIFNVDMVEMLSPLKEIEVGHDNSGIGPGWFLDQVIVFCPSTGIEQVFPCQKWFATDSGDGQIQRTLKEQKAVRKTKEKKIPWLVVISTSDIKSAGTDANVYMVAYGDKGKSDKVTLDNKGDNFEKGQTDHFKVGMVDIGKLYKIRVWHDNDGLASGWHLHKVNLENMTTKEKYNFKCDRWLADDEDDKSLIREMPAESKDINKPLPLVKYVVEVHTGKKMRGGTDANVFVNLFGELGDTGDRPLKESKTNRNKFEKGNTDIFTLEAVTLLKLNKIIIGHDGKGAGSGWFLDKVVVKQEGKDKYDCTFECGRWLATSEDDGQIVRELTLGSQMLSTTTYNVHVTTGDIRSAGTDANVSIQIFGSKGDTGELQLRSSENTSNKFERGKTDMFKLESVNIGVLKKIKIGHDNSKPGAGWHLDEVRIDVPSRGEHYLFACHRWLAKDEKDGLTMVELEPSHKEDREKRLPYEVTVWTSNKTSAGTDANVFLQMYGDSGKTEKEVLNNRSDNFEANKKDTFKIEASDVGRIQKIRIGHDSVGMFSGWHLEKVLIQRHPIKGTRKTPKRKRTPSANERRKSLVSDLQERDEDSDGSNSSSSPTPRRRRSFKKHKEPELKTVEEESEEDVYDGTETEDYWFFVNEWFARSEGDGAIQREFTPTDKDGKPLKGALQDVEYEIHVFTGNVRGAGTDSNVFVNIYGEKFDSGERQLKDSNNLNKFENGQEDIFKMNIKDLGRLVKLRIRHDNAGIGAAWYLDRVEVVDTRKRQTFYFLCQRWLATGEDDGQICRELVPVDKSLLGKSGKDSARAEVALETKAAMTTYYVNVKTGTVWGAGTDANVYILLFGDKDHTDTIFLKSSMTNKNKFEGGQTDKFLVEAVNIGELKKIKIGHDDAGGGAPWFLDNVVIDSPSLGKCWVFPCNKWLSSKDGDCQLERELWPQELNTQEYTPCIPYEIKVYTSDKSGAGTSAEVYIQLYGKELCTTQKQMCPTKRERNDKFKRNACDLFLLEMEDVGDTIEKIRIGHNNSGLTAGWHLNRVEIRKLHETGRGSITFVFPCDRWLARDEDDTAIERELIAGKVHQELIGKDGQVKKKDIKLRDQLQNKHYVVNVHTGDVSGAGTDANVFLTIWGDRGDSGERKLHKSDTYSDKFERNHIDVFKMDIVDLGNIYKIKIRHDNSMFNPAWYLDYVEIIDQSNNQKYMFHCERWLAKNKDDKKIQRSIYVKGYDGEMESSTGTLGTMKSTRYGSVASLDSLKSTDPFSKSPRLSRKQQLAQEEMPDGDTIPYTIKVSTGKGKDDGTTSNVWVRVIGPRKRDTGRLFLELAQKDRFMAGSVETFSLEAVDVGEVKKLEIGHDGEAPGTGWFVWEVSVDVPTKGKHYVFQCKQWLARDKSDGKTVRVFTLDDGVSTVTSYKPMVQYECEVTTGDITEAGTDTQITLTVFGAKGTSAPIPLEKVGDRFERGHSDLIKLEMEDVAPIKKIRIQTNGKGSRPEWHLEKLTLRSYETDALSVFEVNDWFGKKKGVLMRDIAAKERGKFVIKETSYKISVKTSDVSGAGTDAKVFVTLFGANGDTGEIHLDKSETYKDPFENNQIDVFTIQKILSVGELSKCRVWHDNSGFGAAWHLAYIEVEDLSTKKVYTFHCDNWLSKKDGDKQILRELTCGTIAKPSTGDKETTSYELEVKTSDKKEAGTIHHGWVILEGSKESVKYKLENSARNKILRRGNTDYFQVPSRPLGKLKRVIVGAAEREDHPLQDMEGHEAMWFCYEINVTDTTTGNKYLFPCKKWITISDRLYSKKYREVLEAKSVEQSQVSVVRNLAPIKYEIIVFTGDVFGAGTNANVSITIFGSNGDSGMRTLQQSFRDLFERNQVDKFQMEILDLGELHKIRIEHDNSGFRPAWFLDRIEIVNMATNNTTVFPCSNWLDKNKGDKSISRDLLARD</sequence>
<dbReference type="OrthoDB" id="5322100at2759"/>
<dbReference type="PANTHER" id="PTHR45901:SF3">
    <property type="entry name" value="LIPOXYGENASE HOMOLOGY DOMAIN-CONTAINING PROTEIN 1"/>
    <property type="match status" value="1"/>
</dbReference>
<dbReference type="Gene3D" id="2.60.60.20">
    <property type="entry name" value="PLAT/LH2 domain"/>
    <property type="match status" value="4"/>
</dbReference>
<feature type="domain" description="PLAT" evidence="3">
    <location>
        <begin position="647"/>
        <end position="762"/>
    </location>
</feature>
<feature type="compositionally biased region" description="Basic residues" evidence="2">
    <location>
        <begin position="1165"/>
        <end position="1174"/>
    </location>
</feature>
<accession>A0A210R1S7</accession>
<feature type="domain" description="PLAT" evidence="3">
    <location>
        <begin position="1845"/>
        <end position="1962"/>
    </location>
</feature>
<dbReference type="CDD" id="cd01756">
    <property type="entry name" value="PLAT_repeat"/>
    <property type="match status" value="12"/>
</dbReference>
<evidence type="ECO:0000256" key="2">
    <source>
        <dbReference type="SAM" id="MobiDB-lite"/>
    </source>
</evidence>
<feature type="domain" description="PLAT" evidence="3">
    <location>
        <begin position="392"/>
        <end position="507"/>
    </location>
</feature>
<feature type="domain" description="PLAT" evidence="3">
    <location>
        <begin position="519"/>
        <end position="634"/>
    </location>
</feature>
<feature type="domain" description="PLAT" evidence="3">
    <location>
        <begin position="1977"/>
        <end position="2092"/>
    </location>
</feature>
<reference evidence="4 5" key="1">
    <citation type="journal article" date="2017" name="Nat. Ecol. Evol.">
        <title>Scallop genome provides insights into evolution of bilaterian karyotype and development.</title>
        <authorList>
            <person name="Wang S."/>
            <person name="Zhang J."/>
            <person name="Jiao W."/>
            <person name="Li J."/>
            <person name="Xun X."/>
            <person name="Sun Y."/>
            <person name="Guo X."/>
            <person name="Huan P."/>
            <person name="Dong B."/>
            <person name="Zhang L."/>
            <person name="Hu X."/>
            <person name="Sun X."/>
            <person name="Wang J."/>
            <person name="Zhao C."/>
            <person name="Wang Y."/>
            <person name="Wang D."/>
            <person name="Huang X."/>
            <person name="Wang R."/>
            <person name="Lv J."/>
            <person name="Li Y."/>
            <person name="Zhang Z."/>
            <person name="Liu B."/>
            <person name="Lu W."/>
            <person name="Hui Y."/>
            <person name="Liang J."/>
            <person name="Zhou Z."/>
            <person name="Hou R."/>
            <person name="Li X."/>
            <person name="Liu Y."/>
            <person name="Li H."/>
            <person name="Ning X."/>
            <person name="Lin Y."/>
            <person name="Zhao L."/>
            <person name="Xing Q."/>
            <person name="Dou J."/>
            <person name="Li Y."/>
            <person name="Mao J."/>
            <person name="Guo H."/>
            <person name="Dou H."/>
            <person name="Li T."/>
            <person name="Mu C."/>
            <person name="Jiang W."/>
            <person name="Fu Q."/>
            <person name="Fu X."/>
            <person name="Miao Y."/>
            <person name="Liu J."/>
            <person name="Yu Q."/>
            <person name="Li R."/>
            <person name="Liao H."/>
            <person name="Li X."/>
            <person name="Kong Y."/>
            <person name="Jiang Z."/>
            <person name="Chourrout D."/>
            <person name="Li R."/>
            <person name="Bao Z."/>
        </authorList>
    </citation>
    <scope>NUCLEOTIDE SEQUENCE [LARGE SCALE GENOMIC DNA]</scope>
    <source>
        <strain evidence="4 5">PY_sf001</strain>
    </source>
</reference>
<dbReference type="InterPro" id="IPR036392">
    <property type="entry name" value="PLAT/LH2_dom_sf"/>
</dbReference>
<feature type="compositionally biased region" description="Basic residues" evidence="2">
    <location>
        <begin position="1119"/>
        <end position="1133"/>
    </location>
</feature>
<feature type="domain" description="PLAT" evidence="3">
    <location>
        <begin position="2381"/>
        <end position="2497"/>
    </location>
</feature>
<feature type="domain" description="PLAT" evidence="3">
    <location>
        <begin position="2236"/>
        <end position="2361"/>
    </location>
</feature>
<evidence type="ECO:0000256" key="1">
    <source>
        <dbReference type="PROSITE-ProRule" id="PRU00152"/>
    </source>
</evidence>
<feature type="region of interest" description="Disordered" evidence="2">
    <location>
        <begin position="1818"/>
        <end position="1856"/>
    </location>
</feature>
<feature type="region of interest" description="Disordered" evidence="2">
    <location>
        <begin position="1119"/>
        <end position="1191"/>
    </location>
</feature>
<feature type="domain" description="PLAT" evidence="3">
    <location>
        <begin position="1237"/>
        <end position="1354"/>
    </location>
</feature>
<feature type="region of interest" description="Disordered" evidence="2">
    <location>
        <begin position="102"/>
        <end position="124"/>
    </location>
</feature>
<feature type="domain" description="PLAT" evidence="3">
    <location>
        <begin position="1032"/>
        <end position="1147"/>
    </location>
</feature>
<dbReference type="SMART" id="SM00308">
    <property type="entry name" value="LH2"/>
    <property type="match status" value="16"/>
</dbReference>
<dbReference type="InterPro" id="IPR001024">
    <property type="entry name" value="PLAT/LH2_dom"/>
</dbReference>
<dbReference type="PROSITE" id="PS50095">
    <property type="entry name" value="PLAT"/>
    <property type="match status" value="17"/>
</dbReference>
<dbReference type="SUPFAM" id="SSF49723">
    <property type="entry name" value="Lipase/lipooxygenase domain (PLAT/LH2 domain)"/>
    <property type="match status" value="17"/>
</dbReference>
<dbReference type="Pfam" id="PF01477">
    <property type="entry name" value="PLAT"/>
    <property type="match status" value="17"/>
</dbReference>
<comment type="caution">
    <text evidence="1">Lacks conserved residue(s) required for the propagation of feature annotation.</text>
</comment>
<feature type="compositionally biased region" description="Polar residues" evidence="2">
    <location>
        <begin position="103"/>
        <end position="112"/>
    </location>
</feature>
<gene>
    <name evidence="4" type="ORF">KP79_PYT18000</name>
</gene>
<dbReference type="Proteomes" id="UP000242188">
    <property type="component" value="Unassembled WGS sequence"/>
</dbReference>
<dbReference type="Gene3D" id="2.40.180.10">
    <property type="entry name" value="Catalase core domain"/>
    <property type="match status" value="13"/>
</dbReference>
<comment type="caution">
    <text evidence="4">The sequence shown here is derived from an EMBL/GenBank/DDBJ whole genome shotgun (WGS) entry which is preliminary data.</text>
</comment>
<feature type="domain" description="PLAT" evidence="3">
    <location>
        <begin position="775"/>
        <end position="894"/>
    </location>
</feature>
<feature type="domain" description="PLAT" evidence="3">
    <location>
        <begin position="1666"/>
        <end position="1784"/>
    </location>
</feature>
<evidence type="ECO:0000313" key="4">
    <source>
        <dbReference type="EMBL" id="OWF54988.1"/>
    </source>
</evidence>
<feature type="domain" description="PLAT" evidence="3">
    <location>
        <begin position="1382"/>
        <end position="1500"/>
    </location>
</feature>
<dbReference type="EMBL" id="NEDP02000796">
    <property type="protein sequence ID" value="OWF54988.1"/>
    <property type="molecule type" value="Genomic_DNA"/>
</dbReference>
<feature type="domain" description="PLAT" evidence="3">
    <location>
        <begin position="903"/>
        <end position="1021"/>
    </location>
</feature>
<protein>
    <submittedName>
        <fullName evidence="4">Lipoxygenase homology domain-containing protein 1</fullName>
    </submittedName>
</protein>
<evidence type="ECO:0000313" key="5">
    <source>
        <dbReference type="Proteomes" id="UP000242188"/>
    </source>
</evidence>
<evidence type="ECO:0000259" key="3">
    <source>
        <dbReference type="PROSITE" id="PS50095"/>
    </source>
</evidence>
<organism evidence="4 5">
    <name type="scientific">Mizuhopecten yessoensis</name>
    <name type="common">Japanese scallop</name>
    <name type="synonym">Patinopecten yessoensis</name>
    <dbReference type="NCBI Taxonomy" id="6573"/>
    <lineage>
        <taxon>Eukaryota</taxon>
        <taxon>Metazoa</taxon>
        <taxon>Spiralia</taxon>
        <taxon>Lophotrochozoa</taxon>
        <taxon>Mollusca</taxon>
        <taxon>Bivalvia</taxon>
        <taxon>Autobranchia</taxon>
        <taxon>Pteriomorphia</taxon>
        <taxon>Pectinida</taxon>
        <taxon>Pectinoidea</taxon>
        <taxon>Pectinidae</taxon>
        <taxon>Mizuhopecten</taxon>
    </lineage>
</organism>
<feature type="domain" description="PLAT" evidence="3">
    <location>
        <begin position="2102"/>
        <end position="2221"/>
    </location>
</feature>
<feature type="domain" description="PLAT" evidence="3">
    <location>
        <begin position="263"/>
        <end position="380"/>
    </location>
</feature>
<dbReference type="PANTHER" id="PTHR45901">
    <property type="entry name" value="PROTEIN CBG12474"/>
    <property type="match status" value="1"/>
</dbReference>
<keyword evidence="5" id="KW-1185">Reference proteome</keyword>
<dbReference type="InterPro" id="IPR052970">
    <property type="entry name" value="Inner_ear_hair_cell_LOXHD"/>
</dbReference>
<feature type="domain" description="PLAT" evidence="3">
    <location>
        <begin position="1513"/>
        <end position="1637"/>
    </location>
</feature>
<proteinExistence type="predicted"/>
<feature type="domain" description="PLAT" evidence="3">
    <location>
        <begin position="131"/>
        <end position="256"/>
    </location>
</feature>